<gene>
    <name evidence="2" type="ORF">HNQ08_001199</name>
</gene>
<dbReference type="RefSeq" id="WP_184128388.1">
    <property type="nucleotide sequence ID" value="NZ_JACHFL010000002.1"/>
</dbReference>
<accession>A0A7W8NCF2</accession>
<evidence type="ECO:0000313" key="2">
    <source>
        <dbReference type="EMBL" id="MBB5362114.1"/>
    </source>
</evidence>
<feature type="compositionally biased region" description="Basic residues" evidence="1">
    <location>
        <begin position="60"/>
        <end position="73"/>
    </location>
</feature>
<dbReference type="EMBL" id="JACHFL010000002">
    <property type="protein sequence ID" value="MBB5362114.1"/>
    <property type="molecule type" value="Genomic_DNA"/>
</dbReference>
<dbReference type="GO" id="GO:0008233">
    <property type="term" value="F:peptidase activity"/>
    <property type="evidence" value="ECO:0007669"/>
    <property type="project" value="UniProtKB-KW"/>
</dbReference>
<keyword evidence="2" id="KW-0645">Protease</keyword>
<reference evidence="2 3" key="1">
    <citation type="submission" date="2020-08" db="EMBL/GenBank/DDBJ databases">
        <title>Genomic Encyclopedia of Type Strains, Phase IV (KMG-IV): sequencing the most valuable type-strain genomes for metagenomic binning, comparative biology and taxonomic classification.</title>
        <authorList>
            <person name="Goeker M."/>
        </authorList>
    </citation>
    <scope>NUCLEOTIDE SEQUENCE [LARGE SCALE GENOMIC DNA]</scope>
    <source>
        <strain evidence="2 3">DSM 27939</strain>
    </source>
</reference>
<evidence type="ECO:0000256" key="1">
    <source>
        <dbReference type="SAM" id="MobiDB-lite"/>
    </source>
</evidence>
<feature type="region of interest" description="Disordered" evidence="1">
    <location>
        <begin position="43"/>
        <end position="73"/>
    </location>
</feature>
<protein>
    <submittedName>
        <fullName evidence="2">Lon protease-like protein</fullName>
    </submittedName>
</protein>
<keyword evidence="2" id="KW-0378">Hydrolase</keyword>
<name>A0A7W8NCF2_9DEIO</name>
<dbReference type="Proteomes" id="UP000552709">
    <property type="component" value="Unassembled WGS sequence"/>
</dbReference>
<keyword evidence="3" id="KW-1185">Reference proteome</keyword>
<dbReference type="AlphaFoldDB" id="A0A7W8NCF2"/>
<dbReference type="GO" id="GO:0006508">
    <property type="term" value="P:proteolysis"/>
    <property type="evidence" value="ECO:0007669"/>
    <property type="project" value="UniProtKB-KW"/>
</dbReference>
<evidence type="ECO:0000313" key="3">
    <source>
        <dbReference type="Proteomes" id="UP000552709"/>
    </source>
</evidence>
<proteinExistence type="predicted"/>
<organism evidence="2 3">
    <name type="scientific">Deinococcus humi</name>
    <dbReference type="NCBI Taxonomy" id="662880"/>
    <lineage>
        <taxon>Bacteria</taxon>
        <taxon>Thermotogati</taxon>
        <taxon>Deinococcota</taxon>
        <taxon>Deinococci</taxon>
        <taxon>Deinococcales</taxon>
        <taxon>Deinococcaceae</taxon>
        <taxon>Deinococcus</taxon>
    </lineage>
</organism>
<sequence length="73" mass="8302">MDSHVAEANARISEALTELLKSVQRGVAQAGVELADLEKLAAQEESETSARVAELESRHERRRQAIQRKWQRY</sequence>
<comment type="caution">
    <text evidence="2">The sequence shown here is derived from an EMBL/GenBank/DDBJ whole genome shotgun (WGS) entry which is preliminary data.</text>
</comment>